<dbReference type="InterPro" id="IPR024425">
    <property type="entry name" value="LiaF-like_C"/>
</dbReference>
<organism evidence="3 4">
    <name type="scientific">Deinococcus maricopensis (strain DSM 21211 / LMG 22137 / NRRL B-23946 / LB-34)</name>
    <dbReference type="NCBI Taxonomy" id="709986"/>
    <lineage>
        <taxon>Bacteria</taxon>
        <taxon>Thermotogati</taxon>
        <taxon>Deinococcota</taxon>
        <taxon>Deinococci</taxon>
        <taxon>Deinococcales</taxon>
        <taxon>Deinococcaceae</taxon>
        <taxon>Deinococcus</taxon>
    </lineage>
</organism>
<evidence type="ECO:0000313" key="4">
    <source>
        <dbReference type="Proteomes" id="UP000008635"/>
    </source>
</evidence>
<dbReference type="Proteomes" id="UP000008635">
    <property type="component" value="Chromosome"/>
</dbReference>
<reference evidence="3 4" key="1">
    <citation type="journal article" date="2011" name="Stand. Genomic Sci.">
        <title>Complete genome sequence of Deinococcus maricopensis type strain (LB-34).</title>
        <authorList>
            <person name="Pukall R."/>
            <person name="Zeytun A."/>
            <person name="Lucas S."/>
            <person name="Lapidus A."/>
            <person name="Hammon N."/>
            <person name="Deshpande S."/>
            <person name="Nolan M."/>
            <person name="Cheng J.F."/>
            <person name="Pitluck S."/>
            <person name="Liolios K."/>
            <person name="Pagani I."/>
            <person name="Mikhailova N."/>
            <person name="Ivanova N."/>
            <person name="Mavromatis K."/>
            <person name="Pati A."/>
            <person name="Tapia R."/>
            <person name="Han C."/>
            <person name="Goodwin L."/>
            <person name="Chen A."/>
            <person name="Palaniappan K."/>
            <person name="Land M."/>
            <person name="Hauser L."/>
            <person name="Chang Y.J."/>
            <person name="Jeffries C.D."/>
            <person name="Brambilla E.M."/>
            <person name="Rohde M."/>
            <person name="Goker M."/>
            <person name="Detter J.C."/>
            <person name="Woyke T."/>
            <person name="Bristow J."/>
            <person name="Eisen J.A."/>
            <person name="Markowitz V."/>
            <person name="Hugenholtz P."/>
            <person name="Kyrpides N.C."/>
            <person name="Klenk H.P."/>
        </authorList>
    </citation>
    <scope>NUCLEOTIDE SEQUENCE [LARGE SCALE GENOMIC DNA]</scope>
    <source>
        <strain evidence="4">DSM 21211 / LMG 22137 / NRRL B-23946 / LB-34</strain>
    </source>
</reference>
<dbReference type="AlphaFoldDB" id="E8U9X8"/>
<feature type="signal peptide" evidence="1">
    <location>
        <begin position="1"/>
        <end position="18"/>
    </location>
</feature>
<dbReference type="RefSeq" id="WP_013557372.1">
    <property type="nucleotide sequence ID" value="NC_014958.1"/>
</dbReference>
<dbReference type="eggNOG" id="COG4758">
    <property type="taxonomic scope" value="Bacteria"/>
</dbReference>
<gene>
    <name evidence="3" type="ordered locus">Deima_2229</name>
</gene>
<dbReference type="OrthoDB" id="66185at2"/>
<sequence length="197" mass="20436" precursor="true">MRRPLLMTVLAFASLGGAATPYRSVDLTLTQGTGDFTVRAMASASPTLGARTPSVRDGVASVRAVHQVGDWTVGVSPKLPLALTVRHETGTLTLDLRGLTLTAASVNHEVGDLHVTLPSGPLSASIVNGQGNVSITAPATVGVSATVSVTRGHVRVADREVANGLNVTGTYRTPNYATSKHHVKLSIVVNEGDVDLR</sequence>
<name>E8U9X8_DEIML</name>
<evidence type="ECO:0000256" key="1">
    <source>
        <dbReference type="SAM" id="SignalP"/>
    </source>
</evidence>
<feature type="chain" id="PRO_5003231827" description="Cell wall-active antibiotics response LiaF-like C-terminal domain-containing protein" evidence="1">
    <location>
        <begin position="19"/>
        <end position="197"/>
    </location>
</feature>
<proteinExistence type="predicted"/>
<dbReference type="STRING" id="709986.Deima_2229"/>
<dbReference type="KEGG" id="dmr:Deima_2229"/>
<keyword evidence="4" id="KW-1185">Reference proteome</keyword>
<evidence type="ECO:0000313" key="3">
    <source>
        <dbReference type="EMBL" id="ADV67867.1"/>
    </source>
</evidence>
<dbReference type="Pfam" id="PF09922">
    <property type="entry name" value="LiaF-like_C"/>
    <property type="match status" value="1"/>
</dbReference>
<protein>
    <recommendedName>
        <fullName evidence="2">Cell wall-active antibiotics response LiaF-like C-terminal domain-containing protein</fullName>
    </recommendedName>
</protein>
<dbReference type="EMBL" id="CP002454">
    <property type="protein sequence ID" value="ADV67867.1"/>
    <property type="molecule type" value="Genomic_DNA"/>
</dbReference>
<accession>E8U9X8</accession>
<evidence type="ECO:0000259" key="2">
    <source>
        <dbReference type="Pfam" id="PF09922"/>
    </source>
</evidence>
<dbReference type="HOGENOM" id="CLU_1382140_0_0_0"/>
<keyword evidence="1" id="KW-0732">Signal</keyword>
<reference evidence="4" key="2">
    <citation type="submission" date="2011-01" db="EMBL/GenBank/DDBJ databases">
        <title>The complete genome of Deinococcus maricopensis DSM 21211.</title>
        <authorList>
            <consortium name="US DOE Joint Genome Institute (JGI-PGF)"/>
            <person name="Lucas S."/>
            <person name="Copeland A."/>
            <person name="Lapidus A."/>
            <person name="Goodwin L."/>
            <person name="Pitluck S."/>
            <person name="Kyrpides N."/>
            <person name="Mavromatis K."/>
            <person name="Pagani I."/>
            <person name="Ivanova N."/>
            <person name="Ovchinnikova G."/>
            <person name="Zeytun A."/>
            <person name="Detter J.C."/>
            <person name="Han C."/>
            <person name="Land M."/>
            <person name="Hauser L."/>
            <person name="Markowitz V."/>
            <person name="Cheng J.-F."/>
            <person name="Hugenholtz P."/>
            <person name="Woyke T."/>
            <person name="Wu D."/>
            <person name="Pukall R."/>
            <person name="Gehrich-Schroeter G."/>
            <person name="Brambilla E."/>
            <person name="Klenk H.-P."/>
            <person name="Eisen J.A."/>
        </authorList>
    </citation>
    <scope>NUCLEOTIDE SEQUENCE [LARGE SCALE GENOMIC DNA]</scope>
    <source>
        <strain evidence="4">DSM 21211 / LMG 22137 / NRRL B-23946 / LB-34</strain>
    </source>
</reference>
<feature type="domain" description="Cell wall-active antibiotics response LiaF-like C-terminal" evidence="2">
    <location>
        <begin position="122"/>
        <end position="195"/>
    </location>
</feature>